<dbReference type="InterPro" id="IPR019539">
    <property type="entry name" value="GalKase_N"/>
</dbReference>
<dbReference type="PIRSF" id="PIRSF000530">
    <property type="entry name" value="Galactokinase"/>
    <property type="match status" value="1"/>
</dbReference>
<dbReference type="InterPro" id="IPR000705">
    <property type="entry name" value="Galactokinase"/>
</dbReference>
<organism evidence="10 11">
    <name type="scientific">Actinomyces naeslundii</name>
    <dbReference type="NCBI Taxonomy" id="1655"/>
    <lineage>
        <taxon>Bacteria</taxon>
        <taxon>Bacillati</taxon>
        <taxon>Actinomycetota</taxon>
        <taxon>Actinomycetes</taxon>
        <taxon>Actinomycetales</taxon>
        <taxon>Actinomycetaceae</taxon>
        <taxon>Actinomyces</taxon>
    </lineage>
</organism>
<evidence type="ECO:0000256" key="4">
    <source>
        <dbReference type="ARBA" id="ARBA00022777"/>
    </source>
</evidence>
<reference evidence="10" key="1">
    <citation type="submission" date="2022-11" db="EMBL/GenBank/DDBJ databases">
        <title>Dental biofilm bacteria. Genome sequencing and assembly.</title>
        <authorList>
            <person name="Robertsson C."/>
        </authorList>
    </citation>
    <scope>NUCLEOTIDE SEQUENCE</scope>
    <source>
        <strain evidence="10">CW</strain>
    </source>
</reference>
<dbReference type="InterPro" id="IPR036554">
    <property type="entry name" value="GHMP_kinase_C_sf"/>
</dbReference>
<dbReference type="PROSITE" id="PS00627">
    <property type="entry name" value="GHMP_KINASES_ATP"/>
    <property type="match status" value="1"/>
</dbReference>
<keyword evidence="3" id="KW-0547">Nucleotide-binding</keyword>
<dbReference type="Proteomes" id="UP001163127">
    <property type="component" value="Chromosome"/>
</dbReference>
<comment type="similarity">
    <text evidence="1">Belongs to the GHMP kinase family. GalK subfamily.</text>
</comment>
<evidence type="ECO:0000259" key="8">
    <source>
        <dbReference type="Pfam" id="PF08544"/>
    </source>
</evidence>
<dbReference type="Pfam" id="PF00288">
    <property type="entry name" value="GHMP_kinases_N"/>
    <property type="match status" value="1"/>
</dbReference>
<dbReference type="Gene3D" id="3.30.70.890">
    <property type="entry name" value="GHMP kinase, C-terminal domain"/>
    <property type="match status" value="1"/>
</dbReference>
<gene>
    <name evidence="10" type="ORF">OFA60_03980</name>
</gene>
<evidence type="ECO:0000256" key="3">
    <source>
        <dbReference type="ARBA" id="ARBA00022741"/>
    </source>
</evidence>
<dbReference type="PANTHER" id="PTHR10457:SF7">
    <property type="entry name" value="GALACTOKINASE-RELATED"/>
    <property type="match status" value="1"/>
</dbReference>
<protein>
    <submittedName>
        <fullName evidence="10">GHMP kinase</fullName>
    </submittedName>
</protein>
<dbReference type="InterPro" id="IPR006203">
    <property type="entry name" value="GHMP_knse_ATP-bd_CS"/>
</dbReference>
<sequence>MSQEECQVMSEAPEESAWRVPGRVEVLGKHTDYAGGSVLVGAVDRAITARAHRARGPQSSLTATTDDGAPITLRAGVDPGLEPGHWGLYLQTVLDRLTLNFGAGAAAHLSISSDLPPASGMSSSSALVCATALALADLNGWSRAPRWNEAMPDRLSLAGYLAAVEGGRSWRDLPGTSGVGTRGGSEDHTGMLCGARDRLLLAGFDPMHIEQTISFPSQWAFVIGVSGVLAHKTGATLEDYNRGPSTVQSVLARWNQTTGRTDISLAGAVRHLVGDATGEQTAADPALQDLLGLCEPGYERERIEQFLIESLVLVPAGARLITAADPGVGEVLQRSQELADQGLRNQVPQTRLMVSLAREMGAVGASSFGAGWGGSVYALVPTDDAEDFASQWLQAYRDREQKAEHSSTIVTRPGTGACQLL</sequence>
<dbReference type="EMBL" id="CP113787">
    <property type="protein sequence ID" value="WAL43727.1"/>
    <property type="molecule type" value="Genomic_DNA"/>
</dbReference>
<evidence type="ECO:0000259" key="7">
    <source>
        <dbReference type="Pfam" id="PF00288"/>
    </source>
</evidence>
<accession>A0AA47IMD5</accession>
<dbReference type="PRINTS" id="PR00959">
    <property type="entry name" value="MEVGALKINASE"/>
</dbReference>
<dbReference type="PANTHER" id="PTHR10457">
    <property type="entry name" value="MEVALONATE KINASE/GALACTOKINASE"/>
    <property type="match status" value="1"/>
</dbReference>
<dbReference type="AlphaFoldDB" id="A0AA47IMD5"/>
<feature type="domain" description="GHMP kinase C-terminal" evidence="8">
    <location>
        <begin position="329"/>
        <end position="397"/>
    </location>
</feature>
<dbReference type="GO" id="GO:0006012">
    <property type="term" value="P:galactose metabolic process"/>
    <property type="evidence" value="ECO:0007669"/>
    <property type="project" value="UniProtKB-KW"/>
</dbReference>
<dbReference type="Pfam" id="PF08544">
    <property type="entry name" value="GHMP_kinases_C"/>
    <property type="match status" value="1"/>
</dbReference>
<dbReference type="GO" id="GO:0004335">
    <property type="term" value="F:galactokinase activity"/>
    <property type="evidence" value="ECO:0007669"/>
    <property type="project" value="InterPro"/>
</dbReference>
<keyword evidence="6" id="KW-0119">Carbohydrate metabolism</keyword>
<dbReference type="InterPro" id="IPR014721">
    <property type="entry name" value="Ribsml_uS5_D2-typ_fold_subgr"/>
</dbReference>
<dbReference type="InterPro" id="IPR013750">
    <property type="entry name" value="GHMP_kinase_C_dom"/>
</dbReference>
<dbReference type="InterPro" id="IPR006206">
    <property type="entry name" value="Mevalonate/galactokinase"/>
</dbReference>
<dbReference type="RefSeq" id="WP_268399539.1">
    <property type="nucleotide sequence ID" value="NZ_CP113787.1"/>
</dbReference>
<keyword evidence="2" id="KW-0808">Transferase</keyword>
<dbReference type="SUPFAM" id="SSF55060">
    <property type="entry name" value="GHMP Kinase, C-terminal domain"/>
    <property type="match status" value="1"/>
</dbReference>
<dbReference type="PRINTS" id="PR00473">
    <property type="entry name" value="GALCTOKINASE"/>
</dbReference>
<proteinExistence type="inferred from homology"/>
<dbReference type="InterPro" id="IPR020568">
    <property type="entry name" value="Ribosomal_Su5_D2-typ_SF"/>
</dbReference>
<evidence type="ECO:0000256" key="2">
    <source>
        <dbReference type="ARBA" id="ARBA00022679"/>
    </source>
</evidence>
<keyword evidence="4 10" id="KW-0418">Kinase</keyword>
<keyword evidence="5" id="KW-0067">ATP-binding</keyword>
<evidence type="ECO:0000256" key="6">
    <source>
        <dbReference type="ARBA" id="ARBA00023144"/>
    </source>
</evidence>
<dbReference type="Gene3D" id="3.30.230.10">
    <property type="match status" value="1"/>
</dbReference>
<dbReference type="GO" id="GO:0005829">
    <property type="term" value="C:cytosol"/>
    <property type="evidence" value="ECO:0007669"/>
    <property type="project" value="TreeGrafter"/>
</dbReference>
<feature type="domain" description="Galactokinase N-terminal" evidence="9">
    <location>
        <begin position="14"/>
        <end position="49"/>
    </location>
</feature>
<name>A0AA47IMD5_ACTNA</name>
<feature type="domain" description="GHMP kinase N-terminal" evidence="7">
    <location>
        <begin position="93"/>
        <end position="140"/>
    </location>
</feature>
<dbReference type="Pfam" id="PF10509">
    <property type="entry name" value="GalKase_gal_bdg"/>
    <property type="match status" value="1"/>
</dbReference>
<dbReference type="InterPro" id="IPR006204">
    <property type="entry name" value="GHMP_kinase_N_dom"/>
</dbReference>
<evidence type="ECO:0000259" key="9">
    <source>
        <dbReference type="Pfam" id="PF10509"/>
    </source>
</evidence>
<keyword evidence="6" id="KW-0299">Galactose metabolism</keyword>
<dbReference type="GO" id="GO:0005524">
    <property type="term" value="F:ATP binding"/>
    <property type="evidence" value="ECO:0007669"/>
    <property type="project" value="UniProtKB-KW"/>
</dbReference>
<evidence type="ECO:0000313" key="11">
    <source>
        <dbReference type="Proteomes" id="UP001163127"/>
    </source>
</evidence>
<evidence type="ECO:0000256" key="5">
    <source>
        <dbReference type="ARBA" id="ARBA00022840"/>
    </source>
</evidence>
<evidence type="ECO:0000256" key="1">
    <source>
        <dbReference type="ARBA" id="ARBA00006566"/>
    </source>
</evidence>
<dbReference type="SUPFAM" id="SSF54211">
    <property type="entry name" value="Ribosomal protein S5 domain 2-like"/>
    <property type="match status" value="1"/>
</dbReference>
<evidence type="ECO:0000313" key="10">
    <source>
        <dbReference type="EMBL" id="WAL43727.1"/>
    </source>
</evidence>